<evidence type="ECO:0000313" key="1">
    <source>
        <dbReference type="EMBL" id="OGM02747.1"/>
    </source>
</evidence>
<reference evidence="1 2" key="1">
    <citation type="journal article" date="2016" name="Nat. Commun.">
        <title>Thousands of microbial genomes shed light on interconnected biogeochemical processes in an aquifer system.</title>
        <authorList>
            <person name="Anantharaman K."/>
            <person name="Brown C.T."/>
            <person name="Hug L.A."/>
            <person name="Sharon I."/>
            <person name="Castelle C.J."/>
            <person name="Probst A.J."/>
            <person name="Thomas B.C."/>
            <person name="Singh A."/>
            <person name="Wilkins M.J."/>
            <person name="Karaoz U."/>
            <person name="Brodie E.L."/>
            <person name="Williams K.H."/>
            <person name="Hubbard S.S."/>
            <person name="Banfield J.F."/>
        </authorList>
    </citation>
    <scope>NUCLEOTIDE SEQUENCE [LARGE SCALE GENOMIC DNA]</scope>
</reference>
<name>A0A1F7WJK9_9BACT</name>
<dbReference type="EMBL" id="MGFJ01000015">
    <property type="protein sequence ID" value="OGM02747.1"/>
    <property type="molecule type" value="Genomic_DNA"/>
</dbReference>
<sequence length="380" mass="41896">MENKMNTSVDRSFLKDAPYAKELQKEIVGVKRRVEEFFDLVVSAEVEKVAVVVGCDDQRVEVPGGVQKVKFADGEKNTVFHFVPSIGGGKDNFLVDVLDYWTKREEKRIPKEKISVFVTSHGSSQTLDSDGKKVTCGALGVRAAYKSAFAKIDKADDEERERLLDELYEDSGIAKRLLRHIAQSTFSSNVYENTKSVMEAMKGDLAKKDLQEVSLEAGVYNHNTRGIHLDSEVISIPGLERWEEDYQDPQAIVISCGALAASVPDSVLYPQTVGVGANNDFNIASGEDIESILQCFCEASYATEHSGQAGHNDFARTDRIVVTVSSSEGLVNFKKALATDEFKQDYAEAIVKKFGGLIYLVNLQDETVEAVKLALETGEN</sequence>
<gene>
    <name evidence="1" type="ORF">A2115_02160</name>
</gene>
<protein>
    <submittedName>
        <fullName evidence="1">Uncharacterized protein</fullName>
    </submittedName>
</protein>
<proteinExistence type="predicted"/>
<dbReference type="Proteomes" id="UP000176198">
    <property type="component" value="Unassembled WGS sequence"/>
</dbReference>
<dbReference type="AlphaFoldDB" id="A0A1F7WJK9"/>
<accession>A0A1F7WJK9</accession>
<organism evidence="1 2">
    <name type="scientific">Candidatus Woesebacteria bacterium GWA1_41_8</name>
    <dbReference type="NCBI Taxonomy" id="1802471"/>
    <lineage>
        <taxon>Bacteria</taxon>
        <taxon>Candidatus Woeseibacteriota</taxon>
    </lineage>
</organism>
<dbReference type="STRING" id="1802471.A2115_02160"/>
<evidence type="ECO:0000313" key="2">
    <source>
        <dbReference type="Proteomes" id="UP000176198"/>
    </source>
</evidence>
<comment type="caution">
    <text evidence="1">The sequence shown here is derived from an EMBL/GenBank/DDBJ whole genome shotgun (WGS) entry which is preliminary data.</text>
</comment>